<feature type="domain" description="NF-X1-type" evidence="11">
    <location>
        <begin position="498"/>
        <end position="516"/>
    </location>
</feature>
<feature type="region of interest" description="Disordered" evidence="10">
    <location>
        <begin position="260"/>
        <end position="280"/>
    </location>
</feature>
<feature type="compositionally biased region" description="Low complexity" evidence="10">
    <location>
        <begin position="48"/>
        <end position="59"/>
    </location>
</feature>
<keyword evidence="3" id="KW-0479">Metal-binding</keyword>
<keyword evidence="4" id="KW-0677">Repeat</keyword>
<evidence type="ECO:0000256" key="2">
    <source>
        <dbReference type="ARBA" id="ARBA00007269"/>
    </source>
</evidence>
<feature type="domain" description="NF-X1-type" evidence="11">
    <location>
        <begin position="777"/>
        <end position="799"/>
    </location>
</feature>
<keyword evidence="5" id="KW-0863">Zinc-finger</keyword>
<evidence type="ECO:0000256" key="3">
    <source>
        <dbReference type="ARBA" id="ARBA00022723"/>
    </source>
</evidence>
<feature type="domain" description="NF-X1-type" evidence="11">
    <location>
        <begin position="357"/>
        <end position="376"/>
    </location>
</feature>
<evidence type="ECO:0000256" key="4">
    <source>
        <dbReference type="ARBA" id="ARBA00022737"/>
    </source>
</evidence>
<evidence type="ECO:0000256" key="9">
    <source>
        <dbReference type="ARBA" id="ARBA00023242"/>
    </source>
</evidence>
<dbReference type="PANTHER" id="PTHR12360:SF12">
    <property type="entry name" value="TRANSCRIPTIONAL REPRESSOR NF-X1"/>
    <property type="match status" value="1"/>
</dbReference>
<keyword evidence="8" id="KW-0804">Transcription</keyword>
<feature type="compositionally biased region" description="Polar residues" evidence="10">
    <location>
        <begin position="33"/>
        <end position="47"/>
    </location>
</feature>
<evidence type="ECO:0000256" key="7">
    <source>
        <dbReference type="ARBA" id="ARBA00023015"/>
    </source>
</evidence>
<keyword evidence="7" id="KW-0805">Transcription regulation</keyword>
<feature type="region of interest" description="Disordered" evidence="10">
    <location>
        <begin position="1155"/>
        <end position="1214"/>
    </location>
</feature>
<dbReference type="InterPro" id="IPR000967">
    <property type="entry name" value="Znf_NFX1"/>
</dbReference>
<feature type="domain" description="NF-X1-type" evidence="11">
    <location>
        <begin position="635"/>
        <end position="654"/>
    </location>
</feature>
<protein>
    <recommendedName>
        <fullName evidence="11">NF-X1-type domain-containing protein</fullName>
    </recommendedName>
</protein>
<dbReference type="EMBL" id="LAVV01006697">
    <property type="protein sequence ID" value="KNZ58723.1"/>
    <property type="molecule type" value="Genomic_DNA"/>
</dbReference>
<feature type="compositionally biased region" description="Low complexity" evidence="10">
    <location>
        <begin position="1239"/>
        <end position="1249"/>
    </location>
</feature>
<evidence type="ECO:0000256" key="5">
    <source>
        <dbReference type="ARBA" id="ARBA00022771"/>
    </source>
</evidence>
<sequence length="1269" mass="140822">MDERIQLPLEQPSQQQTHRNTETHNRNRNNRNASHQSSTSFNPIRSLQHQIQQPRPRQQQQHHHHHPAEHHKHRPTFNDRQPPPHLNPTTQPAPNITQTQHNHHLSTQQKPSRTGRRKEFGSKLTNQDRANSAHDSTSSSKPVNPIDLSSLSLSARLILELSSSTYDCSICISPIRPHHSIYHCPNCYAIFHLNCATKWASRSIADTSAKAILLRDRDRIPCSEEALKGEWRCPGCQHHHIGQDSIPKKYSCWCAKVENPSSRNQNSQHGHPRSKIPHSCSKRCGKIQAKGCTHGCMEECHPGSCAPCPAVIKTKCHCGKTELSIRCSQLYTHRTHLEPANSEFLSCGQVCNRDLPCGLHSCKETCHPDDCEKCPVIRHKSCYCGRLVLSDQKCSDQVTQHPLPQSNPEKITCVSEDGSQWLGEFACKDPCQRKYDCGIHSCESSCHPHQVSTPPTCPFSPNMVKTCPCGVTPLNSRQNCSDPIPTCSNPCGKIIASCGHACPNLCHHGPCGPCTSLVTTPCNCGKDKIVRRCIELEDLKKAAVLDNELKPPAERKPIETVKAEAIEYRCERPCRVLRHCGKHTCHRRCCPLSFLENVLNIGSKHKKSQAARQHEDEDTLGLHVCDLKCNKKLSCGLHNCQLQDHKGPCPTCLQASFDELFCHCGATVIQPPVPCGTKIDCHAPCQRLPPTCGHPKPPHTCHEEPDCPPCPYLTEKACQCDKKKIVKNIRCSQPKISCGSTCDNLLACGAHRCSRPCHPPGQCEACDQKCLKPRKYCGHGCQQKCHAPSSCRTEEPCEAMVSIQCGCGRIVQQIKCASSDVRPEGNQERGLKCNDDCILFQRNMAVANALQITKPLSSTESPATVDVEWSSRFLNFFGTHALFVKAIEKQLAEFLKSNLDRKATSSKNALIINTFSKLKQAFLLELVTHYRIKPETLGEEPRFTVKLTKDPNSCLPTTLLSEAHANHADAGKSYSNVDKLGTLVAPGTTLLRIPFARMAGTLTAKLEAHQSFDKGHPPAHHLPDVSMTCGPNQALSILFGGVFGFDQQSLAGLIESILDSNTRNQVNHQIKFRLEWTNDEDVLLRLPSSLPGMKTDFEQLRTIYESLSFFFHAESEDMRDGNGRKKFYKTMELVKVHLMDDSVKEIERVGHAVMNEDGHNGWKSSSTKKVHSSKHFGHVHQPLQSHTSNRFSSLSSSTLSTNGRSAVNPSSSNSAGSFGDVISGGFNRPPIAVLAPVASSSHSNTTRTSTSRDKVQEEEDVVDDWETGL</sequence>
<dbReference type="InterPro" id="IPR034078">
    <property type="entry name" value="NFX1_fam"/>
</dbReference>
<dbReference type="GO" id="GO:0000122">
    <property type="term" value="P:negative regulation of transcription by RNA polymerase II"/>
    <property type="evidence" value="ECO:0007669"/>
    <property type="project" value="TreeGrafter"/>
</dbReference>
<dbReference type="Proteomes" id="UP000037035">
    <property type="component" value="Unassembled WGS sequence"/>
</dbReference>
<feature type="compositionally biased region" description="Basic residues" evidence="10">
    <location>
        <begin position="60"/>
        <end position="75"/>
    </location>
</feature>
<name>A0A0L6VDA1_9BASI</name>
<feature type="compositionally biased region" description="Polar residues" evidence="10">
    <location>
        <begin position="87"/>
        <end position="112"/>
    </location>
</feature>
<dbReference type="OrthoDB" id="6512771at2759"/>
<dbReference type="CDD" id="cd06008">
    <property type="entry name" value="NF-X1-zinc-finger"/>
    <property type="match status" value="5"/>
</dbReference>
<reference evidence="12 13" key="1">
    <citation type="submission" date="2015-08" db="EMBL/GenBank/DDBJ databases">
        <title>Next Generation Sequencing and Analysis of the Genome of Puccinia sorghi L Schw, the Causal Agent of Maize Common Rust.</title>
        <authorList>
            <person name="Rochi L."/>
            <person name="Burguener G."/>
            <person name="Darino M."/>
            <person name="Turjanski A."/>
            <person name="Kreff E."/>
            <person name="Dieguez M.J."/>
            <person name="Sacco F."/>
        </authorList>
    </citation>
    <scope>NUCLEOTIDE SEQUENCE [LARGE SCALE GENOMIC DNA]</scope>
    <source>
        <strain evidence="12 13">RO10H11247</strain>
    </source>
</reference>
<feature type="compositionally biased region" description="Low complexity" evidence="10">
    <location>
        <begin position="1185"/>
        <end position="1205"/>
    </location>
</feature>
<evidence type="ECO:0000256" key="6">
    <source>
        <dbReference type="ARBA" id="ARBA00022833"/>
    </source>
</evidence>
<accession>A0A0L6VDA1</accession>
<keyword evidence="13" id="KW-1185">Reference proteome</keyword>
<evidence type="ECO:0000313" key="12">
    <source>
        <dbReference type="EMBL" id="KNZ58723.1"/>
    </source>
</evidence>
<comment type="subcellular location">
    <subcellularLocation>
        <location evidence="1">Nucleus</location>
    </subcellularLocation>
</comment>
<evidence type="ECO:0000313" key="13">
    <source>
        <dbReference type="Proteomes" id="UP000037035"/>
    </source>
</evidence>
<dbReference type="GO" id="GO:0008270">
    <property type="term" value="F:zinc ion binding"/>
    <property type="evidence" value="ECO:0007669"/>
    <property type="project" value="UniProtKB-KW"/>
</dbReference>
<feature type="domain" description="NF-X1-type" evidence="11">
    <location>
        <begin position="292"/>
        <end position="310"/>
    </location>
</feature>
<dbReference type="GO" id="GO:0000977">
    <property type="term" value="F:RNA polymerase II transcription regulatory region sequence-specific DNA binding"/>
    <property type="evidence" value="ECO:0007669"/>
    <property type="project" value="TreeGrafter"/>
</dbReference>
<dbReference type="VEuPathDB" id="FungiDB:VP01_1874g5"/>
<organism evidence="12 13">
    <name type="scientific">Puccinia sorghi</name>
    <dbReference type="NCBI Taxonomy" id="27349"/>
    <lineage>
        <taxon>Eukaryota</taxon>
        <taxon>Fungi</taxon>
        <taxon>Dikarya</taxon>
        <taxon>Basidiomycota</taxon>
        <taxon>Pucciniomycotina</taxon>
        <taxon>Pucciniomycetes</taxon>
        <taxon>Pucciniales</taxon>
        <taxon>Pucciniaceae</taxon>
        <taxon>Puccinia</taxon>
    </lineage>
</organism>
<feature type="compositionally biased region" description="Polar residues" evidence="10">
    <location>
        <begin position="123"/>
        <end position="142"/>
    </location>
</feature>
<evidence type="ECO:0000256" key="1">
    <source>
        <dbReference type="ARBA" id="ARBA00004123"/>
    </source>
</evidence>
<feature type="region of interest" description="Disordered" evidence="10">
    <location>
        <begin position="1"/>
        <end position="146"/>
    </location>
</feature>
<feature type="compositionally biased region" description="Basic residues" evidence="10">
    <location>
        <begin position="270"/>
        <end position="280"/>
    </location>
</feature>
<dbReference type="STRING" id="27349.A0A0L6VDA1"/>
<dbReference type="AlphaFoldDB" id="A0A0L6VDA1"/>
<gene>
    <name evidence="12" type="ORF">VP01_1874g5</name>
</gene>
<feature type="domain" description="NF-X1-type" evidence="11">
    <location>
        <begin position="437"/>
        <end position="469"/>
    </location>
</feature>
<dbReference type="PANTHER" id="PTHR12360">
    <property type="entry name" value="NUCLEAR TRANSCRIPTION FACTOR, X-BOX BINDING 1 NFX1"/>
    <property type="match status" value="1"/>
</dbReference>
<feature type="domain" description="NF-X1-type" evidence="11">
    <location>
        <begin position="748"/>
        <end position="768"/>
    </location>
</feature>
<feature type="domain" description="NF-X1-type" evidence="11">
    <location>
        <begin position="692"/>
        <end position="712"/>
    </location>
</feature>
<proteinExistence type="inferred from homology"/>
<keyword evidence="6" id="KW-0862">Zinc</keyword>
<dbReference type="SMART" id="SM00438">
    <property type="entry name" value="ZnF_NFX"/>
    <property type="match status" value="8"/>
</dbReference>
<dbReference type="GO" id="GO:0005634">
    <property type="term" value="C:nucleus"/>
    <property type="evidence" value="ECO:0007669"/>
    <property type="project" value="UniProtKB-SubCell"/>
</dbReference>
<feature type="region of interest" description="Disordered" evidence="10">
    <location>
        <begin position="1237"/>
        <end position="1269"/>
    </location>
</feature>
<evidence type="ECO:0000256" key="10">
    <source>
        <dbReference type="SAM" id="MobiDB-lite"/>
    </source>
</evidence>
<feature type="compositionally biased region" description="Basic residues" evidence="10">
    <location>
        <begin position="1166"/>
        <end position="1178"/>
    </location>
</feature>
<feature type="compositionally biased region" description="Acidic residues" evidence="10">
    <location>
        <begin position="1256"/>
        <end position="1269"/>
    </location>
</feature>
<evidence type="ECO:0000256" key="8">
    <source>
        <dbReference type="ARBA" id="ARBA00023163"/>
    </source>
</evidence>
<keyword evidence="9" id="KW-0539">Nucleus</keyword>
<comment type="caution">
    <text evidence="12">The sequence shown here is derived from an EMBL/GenBank/DDBJ whole genome shotgun (WGS) entry which is preliminary data.</text>
</comment>
<evidence type="ECO:0000259" key="11">
    <source>
        <dbReference type="SMART" id="SM00438"/>
    </source>
</evidence>
<comment type="similarity">
    <text evidence="2">Belongs to the NFX1 family.</text>
</comment>
<dbReference type="GO" id="GO:0000981">
    <property type="term" value="F:DNA-binding transcription factor activity, RNA polymerase II-specific"/>
    <property type="evidence" value="ECO:0007669"/>
    <property type="project" value="TreeGrafter"/>
</dbReference>
<feature type="compositionally biased region" description="Polar residues" evidence="10">
    <location>
        <begin position="260"/>
        <end position="269"/>
    </location>
</feature>